<feature type="compositionally biased region" description="Low complexity" evidence="13">
    <location>
        <begin position="254"/>
        <end position="265"/>
    </location>
</feature>
<dbReference type="PANTHER" id="PTHR24372">
    <property type="entry name" value="GLYCOPROTEIN HORMONE RECEPTOR"/>
    <property type="match status" value="1"/>
</dbReference>
<dbReference type="PRINTS" id="PR00261">
    <property type="entry name" value="LDLRECEPTOR"/>
</dbReference>
<evidence type="ECO:0000256" key="4">
    <source>
        <dbReference type="ARBA" id="ARBA00022692"/>
    </source>
</evidence>
<evidence type="ECO:0000313" key="18">
    <source>
        <dbReference type="EMBL" id="KAK7093469.1"/>
    </source>
</evidence>
<dbReference type="PROSITE" id="PS50041">
    <property type="entry name" value="C_TYPE_LECTIN_2"/>
    <property type="match status" value="1"/>
</dbReference>
<dbReference type="PROSITE" id="PS50068">
    <property type="entry name" value="LDLRA_2"/>
    <property type="match status" value="4"/>
</dbReference>
<keyword evidence="19" id="KW-1185">Reference proteome</keyword>
<keyword evidence="3" id="KW-0433">Leucine-rich repeat</keyword>
<dbReference type="Gene3D" id="4.10.400.10">
    <property type="entry name" value="Low-density Lipoprotein Receptor"/>
    <property type="match status" value="4"/>
</dbReference>
<dbReference type="GO" id="GO:0009755">
    <property type="term" value="P:hormone-mediated signaling pathway"/>
    <property type="evidence" value="ECO:0007669"/>
    <property type="project" value="TreeGrafter"/>
</dbReference>
<comment type="caution">
    <text evidence="12">Lacks conserved residue(s) required for the propagation of feature annotation.</text>
</comment>
<keyword evidence="9 12" id="KW-1015">Disulfide bond</keyword>
<dbReference type="GO" id="GO:0005886">
    <property type="term" value="C:plasma membrane"/>
    <property type="evidence" value="ECO:0007669"/>
    <property type="project" value="UniProtKB-SubCell"/>
</dbReference>
<feature type="region of interest" description="Disordered" evidence="13">
    <location>
        <begin position="254"/>
        <end position="324"/>
    </location>
</feature>
<feature type="disulfide bond" evidence="12">
    <location>
        <begin position="924"/>
        <end position="939"/>
    </location>
</feature>
<dbReference type="PROSITE" id="PS00237">
    <property type="entry name" value="G_PROTEIN_RECEP_F1_1"/>
    <property type="match status" value="1"/>
</dbReference>
<dbReference type="InterPro" id="IPR035914">
    <property type="entry name" value="Sperma_CUB_dom_sf"/>
</dbReference>
<feature type="compositionally biased region" description="Polar residues" evidence="13">
    <location>
        <begin position="266"/>
        <end position="281"/>
    </location>
</feature>
<dbReference type="InterPro" id="IPR016187">
    <property type="entry name" value="CTDL_fold"/>
</dbReference>
<dbReference type="SMART" id="SM00034">
    <property type="entry name" value="CLECT"/>
    <property type="match status" value="1"/>
</dbReference>
<evidence type="ECO:0000256" key="3">
    <source>
        <dbReference type="ARBA" id="ARBA00022614"/>
    </source>
</evidence>
<feature type="compositionally biased region" description="Low complexity" evidence="13">
    <location>
        <begin position="309"/>
        <end position="324"/>
    </location>
</feature>
<dbReference type="InterPro" id="IPR023415">
    <property type="entry name" value="LDLR_class-A_CS"/>
</dbReference>
<feature type="transmembrane region" description="Helical" evidence="14">
    <location>
        <begin position="1331"/>
        <end position="1356"/>
    </location>
</feature>
<feature type="disulfide bond" evidence="12">
    <location>
        <begin position="1045"/>
        <end position="1060"/>
    </location>
</feature>
<dbReference type="CDD" id="cd00112">
    <property type="entry name" value="LDLa"/>
    <property type="match status" value="3"/>
</dbReference>
<keyword evidence="8 14" id="KW-0472">Membrane</keyword>
<proteinExistence type="predicted"/>
<evidence type="ECO:0000313" key="19">
    <source>
        <dbReference type="Proteomes" id="UP001374579"/>
    </source>
</evidence>
<name>A0AAN9G3G3_9CAEN</name>
<evidence type="ECO:0000256" key="8">
    <source>
        <dbReference type="ARBA" id="ARBA00023136"/>
    </source>
</evidence>
<evidence type="ECO:0000256" key="12">
    <source>
        <dbReference type="PROSITE-ProRule" id="PRU00124"/>
    </source>
</evidence>
<dbReference type="SMART" id="SM00369">
    <property type="entry name" value="LRR_TYP"/>
    <property type="match status" value="3"/>
</dbReference>
<dbReference type="SUPFAM" id="SSF56436">
    <property type="entry name" value="C-type lectin-like"/>
    <property type="match status" value="1"/>
</dbReference>
<keyword evidence="5" id="KW-0677">Repeat</keyword>
<dbReference type="PROSITE" id="PS01209">
    <property type="entry name" value="LDLRA_1"/>
    <property type="match status" value="1"/>
</dbReference>
<dbReference type="PROSITE" id="PS50262">
    <property type="entry name" value="G_PROTEIN_RECEP_F1_2"/>
    <property type="match status" value="1"/>
</dbReference>
<evidence type="ECO:0000259" key="17">
    <source>
        <dbReference type="PROSITE" id="PS50262"/>
    </source>
</evidence>
<evidence type="ECO:0000256" key="6">
    <source>
        <dbReference type="ARBA" id="ARBA00022989"/>
    </source>
</evidence>
<dbReference type="GO" id="GO:0008528">
    <property type="term" value="F:G protein-coupled peptide receptor activity"/>
    <property type="evidence" value="ECO:0007669"/>
    <property type="project" value="TreeGrafter"/>
</dbReference>
<dbReference type="Gene3D" id="1.20.1070.10">
    <property type="entry name" value="Rhodopsin 7-helix transmembrane proteins"/>
    <property type="match status" value="1"/>
</dbReference>
<evidence type="ECO:0000256" key="11">
    <source>
        <dbReference type="ARBA" id="ARBA00023224"/>
    </source>
</evidence>
<feature type="disulfide bond" evidence="12">
    <location>
        <begin position="912"/>
        <end position="930"/>
    </location>
</feature>
<keyword evidence="6 14" id="KW-1133">Transmembrane helix</keyword>
<dbReference type="InterPro" id="IPR036055">
    <property type="entry name" value="LDL_receptor-like_sf"/>
</dbReference>
<comment type="subcellular location">
    <subcellularLocation>
        <location evidence="1">Cell membrane</location>
        <topology evidence="1">Multi-pass membrane protein</topology>
    </subcellularLocation>
</comment>
<dbReference type="InterPro" id="IPR000859">
    <property type="entry name" value="CUB_dom"/>
</dbReference>
<feature type="compositionally biased region" description="Basic and acidic residues" evidence="13">
    <location>
        <begin position="1671"/>
        <end position="1684"/>
    </location>
</feature>
<dbReference type="InterPro" id="IPR002172">
    <property type="entry name" value="LDrepeatLR_classA_rpt"/>
</dbReference>
<evidence type="ECO:0000256" key="5">
    <source>
        <dbReference type="ARBA" id="ARBA00022737"/>
    </source>
</evidence>
<dbReference type="InterPro" id="IPR003591">
    <property type="entry name" value="Leu-rich_rpt_typical-subtyp"/>
</dbReference>
<dbReference type="InterPro" id="IPR032675">
    <property type="entry name" value="LRR_dom_sf"/>
</dbReference>
<keyword evidence="7" id="KW-0297">G-protein coupled receptor</keyword>
<dbReference type="CDD" id="cd00041">
    <property type="entry name" value="CUB"/>
    <property type="match status" value="1"/>
</dbReference>
<sequence length="1684" mass="186772">MINTSRNEYGSSTPKTLGYSDKNGLKKTTPDTLPGTTLYSKTIWKSEQIPDEFSTETPIAARASAVTAGRSPVTRRESVIQIDGEENTAAGKSPVKETQTVTQTNTEQTTAGTESLSQTDEEQTTTEKLLVTGAESVIQIYEEGYTTAVKLPITGTESVVQTYEEEQQPSPAEEYEDNSFSKTYDTLERATKADAHFIIGGDMEAGVTPMAPAHNTGHFLREQVVSSVSESFHSSTVHDFVYPVPSKAKMDLFSSTTSDSETGSTIQETATVDATDPQGNAANDDRLPTETVSLGQSLSGNTDTMFEESVGSSPSSNQPNVSSSQQLLTSTLSSSFSEFSEITIFSTITTKKTYLTINTTFEDFLVLTTRDITECFKKDDVDEFHALSGQISFTPDVVNTTLIQDCDAKLTVPDEMILDIQVSLNATSCSSLKLDIFEKGGLSRSLQCSNKYARFKSDSSHVTLSIIFRPRPEQSVDLLLNFTAVLRPRLEVKFTSPTTGYVQSPGWNGKTEYPNNFNDTAEVQVPVNYSVMVSFVEVNIEGHPSCGYDSLTLTFEDKEQANATTKTLVLCNDVDIPKPRVYHTDVMSVRFVTDGYVAISGFRLLFSFHHESQVPEKADTGQWNCTVGHWPSLQHHLGMCNLVSECVGGEDESNCSNFSQGCARGELAIGGRCYVFVVKDRKITWYEAANECLRHQAYLASLNDPDEWNDVTEFMANISTEKIYLGLHKIGANFPNLYQGGLQWTDESVAYYFNVRVPFFIKESHCSYFTSTSSFSQVLHLTQCDENVTDHFLCEKDYSQNLDSSSVFTSEIELQAVDWSRNGSHVTCSAGHVTLNFLACDVKSECWASPLDSPGSACDAPMTPLPPSFACLNGAERVPYTLVCDHRSDCSDNSDESFCVFPSCRLSGKFQCANKQCVLVDERCDEIEHCLDGSDERQCPLFFSFFVTYRDTPMPPAVVNFDMYGTYEIDPIDEAQVNNSEASLCPQTHFQCPGNWTYCMPVFVRCNGVYDCPGREDEVGCDSFTCPGLYRCRASLVCVHATHVCDGVFHCPQRDDELLCDFACPDNCTCLGLAFFCEASFPASQFPELRFLDAEGSGIGPDDLRNNPMLIFLNLAGCRLKYLHHVELPNLRNLDLSRNRLTSIAAEELKGVSKLHVLSLARNPLTTLLVANSDIHVRFPFLKYLDVSQVTSLTLNVTTFSIFPRLSFLNLSGCGVERLVGGGFHTLKHLKYVDLEGCPMVEFPIDVFGGLQDLTEVWADNYKICCPSTLPQEFQLSDCHSPSDEISSCDDLLRSNFYRVLLSLFACLALLGNLGSFVYRVFINRVVSNLGFGAFVTHLCLADFLMGVYLAVIGVADRLYQGNYLWKDMAWKNSAACKVAGFLSLLSSEVSAFIICLITLDRFLVLRFPFSRLYFKKKTAHVACGLAWLVGIILAGIPLLPVTSHWNFYSQNGICIPLPITRNDFAGHDYSFSVIIIVNFVLFLLIAAGQVFIYWSIRTNSMTGGESTKKCNDLAIARRLLTIAVSDFLCWFPIGLLGLLASIGMPIPGEVNVAVAIIILPVNSAINPFLYTLNMLLERRRRARERRLHQMVLSTMVSKQNETAVDRLDDAVYTKREAMDLVNAWLADGLLSPNHLLGVISKENEQRKIGAEPTDEVSQDLSLQKLEGIALDEKEKREDQRRTN</sequence>
<feature type="domain" description="CUB" evidence="15">
    <location>
        <begin position="490"/>
        <end position="609"/>
    </location>
</feature>
<keyword evidence="10" id="KW-0675">Receptor</keyword>
<dbReference type="SMART" id="SM00042">
    <property type="entry name" value="CUB"/>
    <property type="match status" value="1"/>
</dbReference>
<feature type="disulfide bond" evidence="12">
    <location>
        <begin position="884"/>
        <end position="899"/>
    </location>
</feature>
<dbReference type="PROSITE" id="PS51450">
    <property type="entry name" value="LRR"/>
    <property type="match status" value="1"/>
</dbReference>
<dbReference type="GO" id="GO:0007189">
    <property type="term" value="P:adenylate cyclase-activating G protein-coupled receptor signaling pathway"/>
    <property type="evidence" value="ECO:0007669"/>
    <property type="project" value="TreeGrafter"/>
</dbReference>
<dbReference type="InterPro" id="IPR001304">
    <property type="entry name" value="C-type_lectin-like"/>
</dbReference>
<feature type="compositionally biased region" description="Polar residues" evidence="13">
    <location>
        <begin position="1"/>
        <end position="15"/>
    </location>
</feature>
<dbReference type="Pfam" id="PF00057">
    <property type="entry name" value="Ldl_recept_a"/>
    <property type="match status" value="3"/>
</dbReference>
<feature type="transmembrane region" description="Helical" evidence="14">
    <location>
        <begin position="1420"/>
        <end position="1440"/>
    </location>
</feature>
<reference evidence="18 19" key="1">
    <citation type="submission" date="2024-02" db="EMBL/GenBank/DDBJ databases">
        <title>Chromosome-scale genome assembly of the rough periwinkle Littorina saxatilis.</title>
        <authorList>
            <person name="De Jode A."/>
            <person name="Faria R."/>
            <person name="Formenti G."/>
            <person name="Sims Y."/>
            <person name="Smith T.P."/>
            <person name="Tracey A."/>
            <person name="Wood J.M.D."/>
            <person name="Zagrodzka Z.B."/>
            <person name="Johannesson K."/>
            <person name="Butlin R.K."/>
            <person name="Leder E.H."/>
        </authorList>
    </citation>
    <scope>NUCLEOTIDE SEQUENCE [LARGE SCALE GENOMIC DNA]</scope>
    <source>
        <strain evidence="18">Snail1</strain>
        <tissue evidence="18">Muscle</tissue>
    </source>
</reference>
<dbReference type="Pfam" id="PF00001">
    <property type="entry name" value="7tm_1"/>
    <property type="match status" value="1"/>
</dbReference>
<evidence type="ECO:0000259" key="15">
    <source>
        <dbReference type="PROSITE" id="PS01180"/>
    </source>
</evidence>
<protein>
    <submittedName>
        <fullName evidence="18">Uncharacterized protein</fullName>
    </submittedName>
</protein>
<keyword evidence="11" id="KW-0807">Transducer</keyword>
<evidence type="ECO:0000256" key="9">
    <source>
        <dbReference type="ARBA" id="ARBA00023157"/>
    </source>
</evidence>
<evidence type="ECO:0000256" key="10">
    <source>
        <dbReference type="ARBA" id="ARBA00023170"/>
    </source>
</evidence>
<dbReference type="Proteomes" id="UP001374579">
    <property type="component" value="Unassembled WGS sequence"/>
</dbReference>
<feature type="transmembrane region" description="Helical" evidence="14">
    <location>
        <begin position="1470"/>
        <end position="1495"/>
    </location>
</feature>
<feature type="transmembrane region" description="Helical" evidence="14">
    <location>
        <begin position="1553"/>
        <end position="1577"/>
    </location>
</feature>
<feature type="disulfide bond" evidence="12">
    <location>
        <begin position="1006"/>
        <end position="1021"/>
    </location>
</feature>
<feature type="compositionally biased region" description="Low complexity" evidence="13">
    <location>
        <begin position="97"/>
        <end position="114"/>
    </location>
</feature>
<dbReference type="PANTHER" id="PTHR24372:SF77">
    <property type="entry name" value="G-PROTEIN COUPLED RECEPTORS FAMILY 1 PROFILE DOMAIN-CONTAINING PROTEIN"/>
    <property type="match status" value="1"/>
</dbReference>
<feature type="disulfide bond" evidence="12">
    <location>
        <begin position="1026"/>
        <end position="1038"/>
    </location>
</feature>
<dbReference type="InterPro" id="IPR017452">
    <property type="entry name" value="GPCR_Rhodpsn_7TM"/>
</dbReference>
<dbReference type="Pfam" id="PF00431">
    <property type="entry name" value="CUB"/>
    <property type="match status" value="1"/>
</dbReference>
<feature type="compositionally biased region" description="Polar residues" evidence="13">
    <location>
        <begin position="290"/>
        <end position="304"/>
    </location>
</feature>
<dbReference type="InterPro" id="IPR016186">
    <property type="entry name" value="C-type_lectin-like/link_sf"/>
</dbReference>
<organism evidence="18 19">
    <name type="scientific">Littorina saxatilis</name>
    <dbReference type="NCBI Taxonomy" id="31220"/>
    <lineage>
        <taxon>Eukaryota</taxon>
        <taxon>Metazoa</taxon>
        <taxon>Spiralia</taxon>
        <taxon>Lophotrochozoa</taxon>
        <taxon>Mollusca</taxon>
        <taxon>Gastropoda</taxon>
        <taxon>Caenogastropoda</taxon>
        <taxon>Littorinimorpha</taxon>
        <taxon>Littorinoidea</taxon>
        <taxon>Littorinidae</taxon>
        <taxon>Littorina</taxon>
    </lineage>
</organism>
<accession>A0AAN9G3G3</accession>
<evidence type="ECO:0000256" key="2">
    <source>
        <dbReference type="ARBA" id="ARBA00022475"/>
    </source>
</evidence>
<keyword evidence="4 14" id="KW-0812">Transmembrane</keyword>
<evidence type="ECO:0000259" key="16">
    <source>
        <dbReference type="PROSITE" id="PS50041"/>
    </source>
</evidence>
<evidence type="ECO:0000256" key="13">
    <source>
        <dbReference type="SAM" id="MobiDB-lite"/>
    </source>
</evidence>
<comment type="caution">
    <text evidence="18">The sequence shown here is derived from an EMBL/GenBank/DDBJ whole genome shotgun (WGS) entry which is preliminary data.</text>
</comment>
<dbReference type="SUPFAM" id="SSF57424">
    <property type="entry name" value="LDL receptor-like module"/>
    <property type="match status" value="4"/>
</dbReference>
<dbReference type="SMART" id="SM00192">
    <property type="entry name" value="LDLa"/>
    <property type="match status" value="5"/>
</dbReference>
<feature type="transmembrane region" description="Helical" evidence="14">
    <location>
        <begin position="1379"/>
        <end position="1400"/>
    </location>
</feature>
<evidence type="ECO:0000256" key="1">
    <source>
        <dbReference type="ARBA" id="ARBA00004651"/>
    </source>
</evidence>
<feature type="domain" description="G-protein coupled receptors family 1 profile" evidence="17">
    <location>
        <begin position="1312"/>
        <end position="1571"/>
    </location>
</feature>
<keyword evidence="2" id="KW-1003">Cell membrane</keyword>
<dbReference type="EMBL" id="JBAMIC010000019">
    <property type="protein sequence ID" value="KAK7093469.1"/>
    <property type="molecule type" value="Genomic_DNA"/>
</dbReference>
<evidence type="ECO:0000256" key="7">
    <source>
        <dbReference type="ARBA" id="ARBA00023040"/>
    </source>
</evidence>
<evidence type="ECO:0000256" key="14">
    <source>
        <dbReference type="SAM" id="Phobius"/>
    </source>
</evidence>
<dbReference type="SUPFAM" id="SSF52058">
    <property type="entry name" value="L domain-like"/>
    <property type="match status" value="1"/>
</dbReference>
<dbReference type="Gene3D" id="3.10.100.10">
    <property type="entry name" value="Mannose-Binding Protein A, subunit A"/>
    <property type="match status" value="1"/>
</dbReference>
<dbReference type="Gene3D" id="3.80.10.10">
    <property type="entry name" value="Ribonuclease Inhibitor"/>
    <property type="match status" value="2"/>
</dbReference>
<dbReference type="PROSITE" id="PS01180">
    <property type="entry name" value="CUB"/>
    <property type="match status" value="1"/>
</dbReference>
<dbReference type="Gene3D" id="2.60.120.290">
    <property type="entry name" value="Spermadhesin, CUB domain"/>
    <property type="match status" value="1"/>
</dbReference>
<feature type="transmembrane region" description="Helical" evidence="14">
    <location>
        <begin position="1297"/>
        <end position="1319"/>
    </location>
</feature>
<dbReference type="SUPFAM" id="SSF49854">
    <property type="entry name" value="Spermadhesin, CUB domain"/>
    <property type="match status" value="1"/>
</dbReference>
<feature type="domain" description="C-type lectin" evidence="16">
    <location>
        <begin position="669"/>
        <end position="795"/>
    </location>
</feature>
<dbReference type="InterPro" id="IPR000276">
    <property type="entry name" value="GPCR_Rhodpsn"/>
</dbReference>
<dbReference type="CDD" id="cd00037">
    <property type="entry name" value="CLECT"/>
    <property type="match status" value="1"/>
</dbReference>
<dbReference type="SUPFAM" id="SSF81321">
    <property type="entry name" value="Family A G protein-coupled receptor-like"/>
    <property type="match status" value="1"/>
</dbReference>
<feature type="region of interest" description="Disordered" evidence="13">
    <location>
        <begin position="1647"/>
        <end position="1684"/>
    </location>
</feature>
<dbReference type="InterPro" id="IPR001611">
    <property type="entry name" value="Leu-rich_rpt"/>
</dbReference>
<feature type="transmembrane region" description="Helical" evidence="14">
    <location>
        <begin position="1528"/>
        <end position="1547"/>
    </location>
</feature>
<feature type="region of interest" description="Disordered" evidence="13">
    <location>
        <begin position="83"/>
        <end position="125"/>
    </location>
</feature>
<feature type="region of interest" description="Disordered" evidence="13">
    <location>
        <begin position="1"/>
        <end position="37"/>
    </location>
</feature>
<gene>
    <name evidence="18" type="ORF">V1264_007216</name>
</gene>
<dbReference type="Pfam" id="PF13855">
    <property type="entry name" value="LRR_8"/>
    <property type="match status" value="1"/>
</dbReference>